<evidence type="ECO:0000256" key="2">
    <source>
        <dbReference type="ARBA" id="ARBA00012438"/>
    </source>
</evidence>
<dbReference type="Gene3D" id="3.30.565.10">
    <property type="entry name" value="Histidine kinase-like ATPase, C-terminal domain"/>
    <property type="match status" value="1"/>
</dbReference>
<feature type="domain" description="Response regulatory" evidence="10">
    <location>
        <begin position="769"/>
        <end position="929"/>
    </location>
</feature>
<dbReference type="EC" id="2.7.13.3" evidence="2"/>
<dbReference type="InterPro" id="IPR036890">
    <property type="entry name" value="HATPase_C_sf"/>
</dbReference>
<dbReference type="PANTHER" id="PTHR43047">
    <property type="entry name" value="TWO-COMPONENT HISTIDINE PROTEIN KINASE"/>
    <property type="match status" value="1"/>
</dbReference>
<feature type="compositionally biased region" description="Basic and acidic residues" evidence="7">
    <location>
        <begin position="215"/>
        <end position="227"/>
    </location>
</feature>
<feature type="transmembrane region" description="Helical" evidence="8">
    <location>
        <begin position="16"/>
        <end position="36"/>
    </location>
</feature>
<dbReference type="CDD" id="cd17546">
    <property type="entry name" value="REC_hyHK_CKI1_RcsC-like"/>
    <property type="match status" value="1"/>
</dbReference>
<evidence type="ECO:0000256" key="6">
    <source>
        <dbReference type="PROSITE-ProRule" id="PRU00169"/>
    </source>
</evidence>
<evidence type="ECO:0000256" key="7">
    <source>
        <dbReference type="SAM" id="MobiDB-lite"/>
    </source>
</evidence>
<feature type="transmembrane region" description="Helical" evidence="8">
    <location>
        <begin position="45"/>
        <end position="66"/>
    </location>
</feature>
<dbReference type="InterPro" id="IPR001789">
    <property type="entry name" value="Sig_transdc_resp-reg_receiver"/>
</dbReference>
<dbReference type="PANTHER" id="PTHR43047:SF66">
    <property type="entry name" value="HISKA"/>
    <property type="match status" value="1"/>
</dbReference>
<keyword evidence="3 6" id="KW-0597">Phosphoprotein</keyword>
<feature type="region of interest" description="Disordered" evidence="7">
    <location>
        <begin position="277"/>
        <end position="310"/>
    </location>
</feature>
<evidence type="ECO:0000313" key="11">
    <source>
        <dbReference type="EMBL" id="TNV85569.1"/>
    </source>
</evidence>
<dbReference type="SMART" id="SM00388">
    <property type="entry name" value="HisKA"/>
    <property type="match status" value="1"/>
</dbReference>
<dbReference type="InterPro" id="IPR003594">
    <property type="entry name" value="HATPase_dom"/>
</dbReference>
<sequence length="933" mass="106180">MALISHYALQKPGSPFIRASYVFSMTLAVVILRYFVRKYPKLEKWAACLILAIIMIAITEQSFYLYPETFAITPVILSYAGLQEYYNLLMYTTQKQKKYFNRVIWSYYILRNVSYYGRGFNLDCAWQIIILINFQEQAGKIYDQYIKSIKNQSKMINEQFKNTLDLIPNGVIIVDVNSQNITFANKDMLSLSGIDQLPDDPHPQTNSDQGGAINGKREGASGKKGDQFDKSMQILTSLKLKLANFLLKDPEISHTQPQPPESSNYAQNLIANTIQEQGSSLPPQQAQNNFTRQSSISSMNQQLQSSDATSPVQRSFLNAQIIEENSGEGLFKYLLTHPLRSQEGETEGADIIFKSKNPRKYIQVRTSNINGGQIIAICSDITRIKEFEQQSEKMRSIFFSSVAHELRTPLNSIIPIIQMILSSQESFQLNGRMKGFLEIISNSANHLQNVIEDALDMSRIENKKFSIYKELCDIRQAIKEVADIMQFQLDQKNLKLQIHVKEGVPGKVETDLKRYKQILFNLIGNAVKFTFNGTIKIIVEFEYDSLVTKVEDTGIGITREDLGKLFKFFGKITKTTELNRGGMGLGLTISKMIVQQLGGEISVESQAKRGSVFSFRIPIAAYELVVSPSWNVKPTQEHQMDNFNANKSLARPFATEKQGQSRIEFPSLQDLDIAQIERDDSVSMANISDLDSDQSAIDQKYYDLRQASRQFHSITNQEEEANRRNTVYVKRLKPLTDLNVEEARAVQTEVSNVEEPAVKTHILKENGLKILLVDDSTYNLFILRELLTQIAHHIEIETALNGELAIQKVEDCLNDHSKQTKDRVKSVISNDLNNLVQNSLKPFDIIFLDIHMPLMDGYQTAQKLREMHIEGKLDLSECTIIALSAISENQFENRKVQGAPRQSNQYLFDQFMEKPVNYLALQELIATRLKQIC</sequence>
<dbReference type="Pfam" id="PF00512">
    <property type="entry name" value="HisKA"/>
    <property type="match status" value="1"/>
</dbReference>
<evidence type="ECO:0000259" key="10">
    <source>
        <dbReference type="PROSITE" id="PS50110"/>
    </source>
</evidence>
<dbReference type="AlphaFoldDB" id="A0A8J8P4B1"/>
<dbReference type="SMART" id="SM00387">
    <property type="entry name" value="HATPase_c"/>
    <property type="match status" value="1"/>
</dbReference>
<keyword evidence="4" id="KW-0808">Transferase</keyword>
<accession>A0A8J8P4B1</accession>
<evidence type="ECO:0000256" key="8">
    <source>
        <dbReference type="SAM" id="Phobius"/>
    </source>
</evidence>
<keyword evidence="8" id="KW-1133">Transmembrane helix</keyword>
<dbReference type="GO" id="GO:0005886">
    <property type="term" value="C:plasma membrane"/>
    <property type="evidence" value="ECO:0007669"/>
    <property type="project" value="TreeGrafter"/>
</dbReference>
<keyword evidence="8" id="KW-0812">Transmembrane</keyword>
<keyword evidence="8" id="KW-0472">Membrane</keyword>
<dbReference type="OrthoDB" id="10266508at2759"/>
<evidence type="ECO:0000313" key="12">
    <source>
        <dbReference type="Proteomes" id="UP000785679"/>
    </source>
</evidence>
<dbReference type="GO" id="GO:0009927">
    <property type="term" value="F:histidine phosphotransfer kinase activity"/>
    <property type="evidence" value="ECO:0007669"/>
    <property type="project" value="TreeGrafter"/>
</dbReference>
<dbReference type="GO" id="GO:0000155">
    <property type="term" value="F:phosphorelay sensor kinase activity"/>
    <property type="evidence" value="ECO:0007669"/>
    <property type="project" value="InterPro"/>
</dbReference>
<dbReference type="SUPFAM" id="SSF55874">
    <property type="entry name" value="ATPase domain of HSP90 chaperone/DNA topoisomerase II/histidine kinase"/>
    <property type="match status" value="1"/>
</dbReference>
<comment type="caution">
    <text evidence="11">The sequence shown here is derived from an EMBL/GenBank/DDBJ whole genome shotgun (WGS) entry which is preliminary data.</text>
</comment>
<evidence type="ECO:0000256" key="1">
    <source>
        <dbReference type="ARBA" id="ARBA00000085"/>
    </source>
</evidence>
<evidence type="ECO:0000256" key="4">
    <source>
        <dbReference type="ARBA" id="ARBA00022679"/>
    </source>
</evidence>
<dbReference type="InterPro" id="IPR011006">
    <property type="entry name" value="CheY-like_superfamily"/>
</dbReference>
<evidence type="ECO:0000256" key="5">
    <source>
        <dbReference type="ARBA" id="ARBA00022777"/>
    </source>
</evidence>
<dbReference type="InterPro" id="IPR003661">
    <property type="entry name" value="HisK_dim/P_dom"/>
</dbReference>
<comment type="catalytic activity">
    <reaction evidence="1">
        <text>ATP + protein L-histidine = ADP + protein N-phospho-L-histidine.</text>
        <dbReference type="EC" id="2.7.13.3"/>
    </reaction>
</comment>
<dbReference type="SMART" id="SM00448">
    <property type="entry name" value="REC"/>
    <property type="match status" value="1"/>
</dbReference>
<reference evidence="11" key="1">
    <citation type="submission" date="2019-06" db="EMBL/GenBank/DDBJ databases">
        <authorList>
            <person name="Zheng W."/>
        </authorList>
    </citation>
    <scope>NUCLEOTIDE SEQUENCE</scope>
    <source>
        <strain evidence="11">QDHG01</strain>
    </source>
</reference>
<dbReference type="InterPro" id="IPR036097">
    <property type="entry name" value="HisK_dim/P_sf"/>
</dbReference>
<feature type="domain" description="Histidine kinase" evidence="9">
    <location>
        <begin position="401"/>
        <end position="621"/>
    </location>
</feature>
<dbReference type="Gene3D" id="3.40.50.2300">
    <property type="match status" value="1"/>
</dbReference>
<name>A0A8J8P4B1_HALGN</name>
<dbReference type="Gene3D" id="1.10.287.130">
    <property type="match status" value="1"/>
</dbReference>
<keyword evidence="12" id="KW-1185">Reference proteome</keyword>
<protein>
    <recommendedName>
        <fullName evidence="2">histidine kinase</fullName>
        <ecNumber evidence="2">2.7.13.3</ecNumber>
    </recommendedName>
</protein>
<feature type="modified residue" description="4-aspartylphosphate" evidence="6">
    <location>
        <position position="849"/>
    </location>
</feature>
<dbReference type="SUPFAM" id="SSF47384">
    <property type="entry name" value="Homodimeric domain of signal transducing histidine kinase"/>
    <property type="match status" value="1"/>
</dbReference>
<feature type="region of interest" description="Disordered" evidence="7">
    <location>
        <begin position="194"/>
        <end position="227"/>
    </location>
</feature>
<dbReference type="InterPro" id="IPR004358">
    <property type="entry name" value="Sig_transdc_His_kin-like_C"/>
</dbReference>
<gene>
    <name evidence="11" type="ORF">FGO68_gene3449</name>
</gene>
<dbReference type="EMBL" id="RRYP01001720">
    <property type="protein sequence ID" value="TNV85569.1"/>
    <property type="molecule type" value="Genomic_DNA"/>
</dbReference>
<dbReference type="Pfam" id="PF02518">
    <property type="entry name" value="HATPase_c"/>
    <property type="match status" value="1"/>
</dbReference>
<dbReference type="PROSITE" id="PS50109">
    <property type="entry name" value="HIS_KIN"/>
    <property type="match status" value="1"/>
</dbReference>
<dbReference type="SUPFAM" id="SSF52172">
    <property type="entry name" value="CheY-like"/>
    <property type="match status" value="1"/>
</dbReference>
<dbReference type="CDD" id="cd00082">
    <property type="entry name" value="HisKA"/>
    <property type="match status" value="1"/>
</dbReference>
<keyword evidence="5" id="KW-0418">Kinase</keyword>
<organism evidence="11 12">
    <name type="scientific">Halteria grandinella</name>
    <dbReference type="NCBI Taxonomy" id="5974"/>
    <lineage>
        <taxon>Eukaryota</taxon>
        <taxon>Sar</taxon>
        <taxon>Alveolata</taxon>
        <taxon>Ciliophora</taxon>
        <taxon>Intramacronucleata</taxon>
        <taxon>Spirotrichea</taxon>
        <taxon>Stichotrichia</taxon>
        <taxon>Sporadotrichida</taxon>
        <taxon>Halteriidae</taxon>
        <taxon>Halteria</taxon>
    </lineage>
</organism>
<dbReference type="InterPro" id="IPR005467">
    <property type="entry name" value="His_kinase_dom"/>
</dbReference>
<dbReference type="FunFam" id="3.30.565.10:FF:000010">
    <property type="entry name" value="Sensor histidine kinase RcsC"/>
    <property type="match status" value="1"/>
</dbReference>
<dbReference type="PRINTS" id="PR00344">
    <property type="entry name" value="BCTRLSENSOR"/>
</dbReference>
<dbReference type="PROSITE" id="PS50110">
    <property type="entry name" value="RESPONSE_REGULATORY"/>
    <property type="match status" value="1"/>
</dbReference>
<evidence type="ECO:0000259" key="9">
    <source>
        <dbReference type="PROSITE" id="PS50109"/>
    </source>
</evidence>
<dbReference type="Proteomes" id="UP000785679">
    <property type="component" value="Unassembled WGS sequence"/>
</dbReference>
<evidence type="ECO:0000256" key="3">
    <source>
        <dbReference type="ARBA" id="ARBA00022553"/>
    </source>
</evidence>
<proteinExistence type="predicted"/>